<dbReference type="GO" id="GO:0005737">
    <property type="term" value="C:cytoplasm"/>
    <property type="evidence" value="ECO:0007669"/>
    <property type="project" value="TreeGrafter"/>
</dbReference>
<dbReference type="InterPro" id="IPR037069">
    <property type="entry name" value="AcylCoA_DH/ox_N_sf"/>
</dbReference>
<organism evidence="5 6">
    <name type="scientific">Candidatus Phycosocius bacilliformis</name>
    <dbReference type="NCBI Taxonomy" id="1445552"/>
    <lineage>
        <taxon>Bacteria</taxon>
        <taxon>Pseudomonadati</taxon>
        <taxon>Pseudomonadota</taxon>
        <taxon>Alphaproteobacteria</taxon>
        <taxon>Caulobacterales</taxon>
        <taxon>Caulobacterales incertae sedis</taxon>
        <taxon>Candidatus Phycosocius</taxon>
    </lineage>
</organism>
<dbReference type="Gene3D" id="1.10.540.10">
    <property type="entry name" value="Acyl-CoA dehydrogenase/oxidase, N-terminal domain"/>
    <property type="match status" value="1"/>
</dbReference>
<proteinExistence type="inferred from homology"/>
<dbReference type="Pfam" id="PF02771">
    <property type="entry name" value="Acyl-CoA_dh_N"/>
    <property type="match status" value="1"/>
</dbReference>
<comment type="caution">
    <text evidence="5">The sequence shown here is derived from an EMBL/GenBank/DDBJ whole genome shotgun (WGS) entry which is preliminary data.</text>
</comment>
<keyword evidence="6" id="KW-1185">Reference proteome</keyword>
<keyword evidence="5" id="KW-0503">Monooxygenase</keyword>
<evidence type="ECO:0000259" key="3">
    <source>
        <dbReference type="Pfam" id="PF02771"/>
    </source>
</evidence>
<dbReference type="AlphaFoldDB" id="A0A2P2ECX2"/>
<dbReference type="InterPro" id="IPR013786">
    <property type="entry name" value="AcylCoA_DH/ox_N"/>
</dbReference>
<feature type="domain" description="Acyl-CoA dehydrogenase C-terminal" evidence="4">
    <location>
        <begin position="223"/>
        <end position="354"/>
    </location>
</feature>
<dbReference type="InterPro" id="IPR036250">
    <property type="entry name" value="AcylCo_DH-like_C"/>
</dbReference>
<dbReference type="Gene3D" id="1.20.140.10">
    <property type="entry name" value="Butyryl-CoA Dehydrogenase, subunit A, domain 3"/>
    <property type="match status" value="1"/>
</dbReference>
<evidence type="ECO:0000313" key="6">
    <source>
        <dbReference type="Proteomes" id="UP000245086"/>
    </source>
</evidence>
<reference evidence="5 6" key="1">
    <citation type="journal article" date="2018" name="Genome Announc.">
        <title>Draft Genome Sequence of "Candidatus Phycosocius bacilliformis," an Alphaproteobacterial Ectosymbiont of the Hydrocarbon-Producing Green Alga Botryococcus braunii.</title>
        <authorList>
            <person name="Tanabe Y."/>
            <person name="Yamaguchi H."/>
            <person name="Watanabe M.M."/>
        </authorList>
    </citation>
    <scope>NUCLEOTIDE SEQUENCE [LARGE SCALE GENOMIC DNA]</scope>
    <source>
        <strain evidence="5 6">BOTRYCO-2</strain>
    </source>
</reference>
<dbReference type="Gene3D" id="2.40.110.10">
    <property type="entry name" value="Butyryl-CoA Dehydrogenase, subunit A, domain 2"/>
    <property type="match status" value="1"/>
</dbReference>
<dbReference type="SUPFAM" id="SSF47203">
    <property type="entry name" value="Acyl-CoA dehydrogenase C-terminal domain-like"/>
    <property type="match status" value="1"/>
</dbReference>
<name>A0A2P2ECX2_9PROT</name>
<sequence>MTDLLSCARDLQGVIAARADEIDAARRLPADLAQTLAQAGFFRMALPTDYGGLELPPARMIEIIELMGEAQASVGWCIMIGATTAINAAYLPDHHARTIWSDPTIITGGVFAPKGRAVREGAYYRVNGQWNWGSGSANCAWLVGGALTVGDGPPQARMMWFERDQVELVDTWHAFGMKGTGSGDLVARDVVIPADRSVSLSEDKARIDRPLYAFPAFGLLAMSIAAVALGNARGAIQDLIGLAGGKIPTGARRPLAERASTQADIARAEGMVRAARTLLLDSAETAFAGASQRGSLTLEERAHLRIAATHAVRTCAEVTRIMHELGGGTSVYETCPLQRRFRDAHVATQHIMVAPGSLELAGRALLGIEGDYGQL</sequence>
<evidence type="ECO:0000256" key="1">
    <source>
        <dbReference type="ARBA" id="ARBA00023002"/>
    </source>
</evidence>
<feature type="domain" description="Acyl-CoA dehydrogenase/oxidase N-terminal" evidence="3">
    <location>
        <begin position="12"/>
        <end position="85"/>
    </location>
</feature>
<gene>
    <name evidence="5" type="primary">hsaA</name>
    <name evidence="5" type="ORF">PbB2_02612</name>
</gene>
<evidence type="ECO:0000259" key="4">
    <source>
        <dbReference type="Pfam" id="PF08028"/>
    </source>
</evidence>
<dbReference type="Pfam" id="PF08028">
    <property type="entry name" value="Acyl-CoA_dh_2"/>
    <property type="match status" value="1"/>
</dbReference>
<protein>
    <submittedName>
        <fullName evidence="5">Flavin-dependent monooxygenase, oxygenase subunit HsaA</fullName>
        <ecNumber evidence="5">1.14.14.12</ecNumber>
    </submittedName>
</protein>
<dbReference type="InterPro" id="IPR046373">
    <property type="entry name" value="Acyl-CoA_Oxase/DH_mid-dom_sf"/>
</dbReference>
<dbReference type="InterPro" id="IPR013107">
    <property type="entry name" value="Acyl-CoA_DH_C"/>
</dbReference>
<dbReference type="RefSeq" id="WP_108985773.1">
    <property type="nucleotide sequence ID" value="NZ_BFBR01000008.1"/>
</dbReference>
<dbReference type="OrthoDB" id="7316074at2"/>
<dbReference type="InterPro" id="IPR009100">
    <property type="entry name" value="AcylCoA_DH/oxidase_NM_dom_sf"/>
</dbReference>
<dbReference type="PIRSF" id="PIRSF016578">
    <property type="entry name" value="HsaA"/>
    <property type="match status" value="1"/>
</dbReference>
<dbReference type="GO" id="GO:0036383">
    <property type="term" value="F:3-hydroxy-9,10-secoandrosta-1,3,5(10)-triene-9,17-dione monooxygenase activity"/>
    <property type="evidence" value="ECO:0007669"/>
    <property type="project" value="UniProtKB-EC"/>
</dbReference>
<comment type="similarity">
    <text evidence="2">Belongs to the HpaH/HsaA monooxygenase family.</text>
</comment>
<dbReference type="PANTHER" id="PTHR48083:SF5">
    <property type="entry name" value="NRGC PROTEIN"/>
    <property type="match status" value="1"/>
</dbReference>
<dbReference type="GO" id="GO:0003995">
    <property type="term" value="F:acyl-CoA dehydrogenase activity"/>
    <property type="evidence" value="ECO:0007669"/>
    <property type="project" value="TreeGrafter"/>
</dbReference>
<evidence type="ECO:0000256" key="2">
    <source>
        <dbReference type="ARBA" id="ARBA00049661"/>
    </source>
</evidence>
<accession>A0A2P2ECX2</accession>
<dbReference type="PANTHER" id="PTHR48083">
    <property type="entry name" value="MEDIUM-CHAIN SPECIFIC ACYL-COA DEHYDROGENASE, MITOCHONDRIAL-RELATED"/>
    <property type="match status" value="1"/>
</dbReference>
<dbReference type="Proteomes" id="UP000245086">
    <property type="component" value="Unassembled WGS sequence"/>
</dbReference>
<dbReference type="GO" id="GO:0033539">
    <property type="term" value="P:fatty acid beta-oxidation using acyl-CoA dehydrogenase"/>
    <property type="evidence" value="ECO:0007669"/>
    <property type="project" value="TreeGrafter"/>
</dbReference>
<dbReference type="EMBL" id="BFBR01000008">
    <property type="protein sequence ID" value="GBF58922.1"/>
    <property type="molecule type" value="Genomic_DNA"/>
</dbReference>
<keyword evidence="1 5" id="KW-0560">Oxidoreductase</keyword>
<dbReference type="SUPFAM" id="SSF56645">
    <property type="entry name" value="Acyl-CoA dehydrogenase NM domain-like"/>
    <property type="match status" value="1"/>
</dbReference>
<evidence type="ECO:0000313" key="5">
    <source>
        <dbReference type="EMBL" id="GBF58922.1"/>
    </source>
</evidence>
<dbReference type="EC" id="1.14.14.12" evidence="5"/>
<dbReference type="GO" id="GO:0050660">
    <property type="term" value="F:flavin adenine dinucleotide binding"/>
    <property type="evidence" value="ECO:0007669"/>
    <property type="project" value="InterPro"/>
</dbReference>
<dbReference type="InterPro" id="IPR050741">
    <property type="entry name" value="Acyl-CoA_dehydrogenase"/>
</dbReference>